<dbReference type="GO" id="GO:0005737">
    <property type="term" value="C:cytoplasm"/>
    <property type="evidence" value="ECO:0007669"/>
    <property type="project" value="TreeGrafter"/>
</dbReference>
<sequence>MLRGRRRRPSEGAAHLNRNPFSQVPVVDDNGFVIYETRAICRYLVEKYPDHGPSLLPGPSLEERAIFEQAASVEATFFPAVTKLGWEMLGKPKRGLEVDDSEAALANMLEDFAAKMDVYEHILGKQDYIVGNDITLVDLFHLISMPAF</sequence>
<dbReference type="GO" id="GO:0006749">
    <property type="term" value="P:glutathione metabolic process"/>
    <property type="evidence" value="ECO:0007669"/>
    <property type="project" value="TreeGrafter"/>
</dbReference>
<dbReference type="InterPro" id="IPR004046">
    <property type="entry name" value="GST_C"/>
</dbReference>
<dbReference type="AlphaFoldDB" id="A0A8H6S707"/>
<dbReference type="EC" id="2.5.1.18" evidence="1"/>
<organism evidence="7 8">
    <name type="scientific">Mycena indigotica</name>
    <dbReference type="NCBI Taxonomy" id="2126181"/>
    <lineage>
        <taxon>Eukaryota</taxon>
        <taxon>Fungi</taxon>
        <taxon>Dikarya</taxon>
        <taxon>Basidiomycota</taxon>
        <taxon>Agaricomycotina</taxon>
        <taxon>Agaricomycetes</taxon>
        <taxon>Agaricomycetidae</taxon>
        <taxon>Agaricales</taxon>
        <taxon>Marasmiineae</taxon>
        <taxon>Mycenaceae</taxon>
        <taxon>Mycena</taxon>
    </lineage>
</organism>
<comment type="caution">
    <text evidence="7">The sequence shown here is derived from an EMBL/GenBank/DDBJ whole genome shotgun (WGS) entry which is preliminary data.</text>
</comment>
<dbReference type="InterPro" id="IPR040079">
    <property type="entry name" value="Glutathione_S-Trfase"/>
</dbReference>
<protein>
    <recommendedName>
        <fullName evidence="1">glutathione transferase</fullName>
        <ecNumber evidence="1">2.5.1.18</ecNumber>
    </recommendedName>
</protein>
<gene>
    <name evidence="7" type="ORF">MIND_01124500</name>
</gene>
<comment type="catalytic activity">
    <reaction evidence="3">
        <text>RX + glutathione = an S-substituted glutathione + a halide anion + H(+)</text>
        <dbReference type="Rhea" id="RHEA:16437"/>
        <dbReference type="ChEBI" id="CHEBI:15378"/>
        <dbReference type="ChEBI" id="CHEBI:16042"/>
        <dbReference type="ChEBI" id="CHEBI:17792"/>
        <dbReference type="ChEBI" id="CHEBI:57925"/>
        <dbReference type="ChEBI" id="CHEBI:90779"/>
        <dbReference type="EC" id="2.5.1.18"/>
    </reaction>
</comment>
<feature type="domain" description="GST N-terminal" evidence="5">
    <location>
        <begin position="1"/>
        <end position="52"/>
    </location>
</feature>
<accession>A0A8H6S707</accession>
<dbReference type="SFLD" id="SFLDS00019">
    <property type="entry name" value="Glutathione_Transferase_(cytos"/>
    <property type="match status" value="1"/>
</dbReference>
<evidence type="ECO:0000256" key="2">
    <source>
        <dbReference type="ARBA" id="ARBA00022679"/>
    </source>
</evidence>
<dbReference type="Gene3D" id="1.20.1050.10">
    <property type="match status" value="1"/>
</dbReference>
<keyword evidence="2 7" id="KW-0808">Transferase</keyword>
<dbReference type="InterPro" id="IPR036249">
    <property type="entry name" value="Thioredoxin-like_sf"/>
</dbReference>
<evidence type="ECO:0000256" key="1">
    <source>
        <dbReference type="ARBA" id="ARBA00012452"/>
    </source>
</evidence>
<dbReference type="GeneID" id="59350315"/>
<feature type="domain" description="GST C-terminal" evidence="6">
    <location>
        <begin position="60"/>
        <end position="148"/>
    </location>
</feature>
<dbReference type="InterPro" id="IPR010987">
    <property type="entry name" value="Glutathione-S-Trfase_C-like"/>
</dbReference>
<evidence type="ECO:0000259" key="6">
    <source>
        <dbReference type="PROSITE" id="PS50405"/>
    </source>
</evidence>
<dbReference type="GO" id="GO:0043295">
    <property type="term" value="F:glutathione binding"/>
    <property type="evidence" value="ECO:0007669"/>
    <property type="project" value="TreeGrafter"/>
</dbReference>
<dbReference type="Pfam" id="PF00043">
    <property type="entry name" value="GST_C"/>
    <property type="match status" value="1"/>
</dbReference>
<name>A0A8H6S707_9AGAR</name>
<dbReference type="PANTHER" id="PTHR43900">
    <property type="entry name" value="GLUTATHIONE S-TRANSFERASE RHO"/>
    <property type="match status" value="1"/>
</dbReference>
<dbReference type="PROSITE" id="PS50405">
    <property type="entry name" value="GST_CTER"/>
    <property type="match status" value="1"/>
</dbReference>
<evidence type="ECO:0000256" key="4">
    <source>
        <dbReference type="RuleBase" id="RU003494"/>
    </source>
</evidence>
<dbReference type="InterPro" id="IPR036282">
    <property type="entry name" value="Glutathione-S-Trfase_C_sf"/>
</dbReference>
<evidence type="ECO:0000256" key="3">
    <source>
        <dbReference type="ARBA" id="ARBA00047960"/>
    </source>
</evidence>
<dbReference type="GO" id="GO:0004364">
    <property type="term" value="F:glutathione transferase activity"/>
    <property type="evidence" value="ECO:0007669"/>
    <property type="project" value="UniProtKB-EC"/>
</dbReference>
<dbReference type="Proteomes" id="UP000636479">
    <property type="component" value="Unassembled WGS sequence"/>
</dbReference>
<dbReference type="Pfam" id="PF02798">
    <property type="entry name" value="GST_N"/>
    <property type="match status" value="1"/>
</dbReference>
<dbReference type="OrthoDB" id="249703at2759"/>
<proteinExistence type="inferred from homology"/>
<evidence type="ECO:0000313" key="8">
    <source>
        <dbReference type="Proteomes" id="UP000636479"/>
    </source>
</evidence>
<dbReference type="PROSITE" id="PS50404">
    <property type="entry name" value="GST_NTER"/>
    <property type="match status" value="1"/>
</dbReference>
<dbReference type="EMBL" id="JACAZF010000010">
    <property type="protein sequence ID" value="KAF7293468.1"/>
    <property type="molecule type" value="Genomic_DNA"/>
</dbReference>
<dbReference type="Gene3D" id="3.40.30.10">
    <property type="entry name" value="Glutaredoxin"/>
    <property type="match status" value="1"/>
</dbReference>
<dbReference type="InterPro" id="IPR004045">
    <property type="entry name" value="Glutathione_S-Trfase_N"/>
</dbReference>
<keyword evidence="8" id="KW-1185">Reference proteome</keyword>
<evidence type="ECO:0000259" key="5">
    <source>
        <dbReference type="PROSITE" id="PS50404"/>
    </source>
</evidence>
<reference evidence="7" key="1">
    <citation type="submission" date="2020-05" db="EMBL/GenBank/DDBJ databases">
        <title>Mycena genomes resolve the evolution of fungal bioluminescence.</title>
        <authorList>
            <person name="Tsai I.J."/>
        </authorList>
    </citation>
    <scope>NUCLEOTIDE SEQUENCE</scope>
    <source>
        <strain evidence="7">171206Taipei</strain>
    </source>
</reference>
<comment type="similarity">
    <text evidence="4">Belongs to the GST superfamily.</text>
</comment>
<dbReference type="RefSeq" id="XP_037215631.1">
    <property type="nucleotide sequence ID" value="XM_037367799.1"/>
</dbReference>
<dbReference type="SUPFAM" id="SSF47616">
    <property type="entry name" value="GST C-terminal domain-like"/>
    <property type="match status" value="1"/>
</dbReference>
<dbReference type="PANTHER" id="PTHR43900:SF3">
    <property type="entry name" value="GLUTATHIONE S-TRANSFERASE RHO"/>
    <property type="match status" value="1"/>
</dbReference>
<evidence type="ECO:0000313" key="7">
    <source>
        <dbReference type="EMBL" id="KAF7293468.1"/>
    </source>
</evidence>
<dbReference type="SUPFAM" id="SSF52833">
    <property type="entry name" value="Thioredoxin-like"/>
    <property type="match status" value="1"/>
</dbReference>